<dbReference type="GO" id="GO:0004674">
    <property type="term" value="F:protein serine/threonine kinase activity"/>
    <property type="evidence" value="ECO:0007669"/>
    <property type="project" value="TreeGrafter"/>
</dbReference>
<name>A0A4P9VYA2_9FUNG</name>
<dbReference type="AlphaFoldDB" id="A0A4P9VYA2"/>
<gene>
    <name evidence="2" type="ORF">BDK51DRAFT_4729</name>
</gene>
<dbReference type="InterPro" id="IPR001245">
    <property type="entry name" value="Ser-Thr/Tyr_kinase_cat_dom"/>
</dbReference>
<reference evidence="3" key="1">
    <citation type="journal article" date="2018" name="Nat. Microbiol.">
        <title>Leveraging single-cell genomics to expand the fungal tree of life.</title>
        <authorList>
            <person name="Ahrendt S.R."/>
            <person name="Quandt C.A."/>
            <person name="Ciobanu D."/>
            <person name="Clum A."/>
            <person name="Salamov A."/>
            <person name="Andreopoulos B."/>
            <person name="Cheng J.F."/>
            <person name="Woyke T."/>
            <person name="Pelin A."/>
            <person name="Henrissat B."/>
            <person name="Reynolds N.K."/>
            <person name="Benny G.L."/>
            <person name="Smith M.E."/>
            <person name="James T.Y."/>
            <person name="Grigoriev I.V."/>
        </authorList>
    </citation>
    <scope>NUCLEOTIDE SEQUENCE [LARGE SCALE GENOMIC DNA]</scope>
</reference>
<accession>A0A4P9VYA2</accession>
<dbReference type="PANTHER" id="PTHR44329">
    <property type="entry name" value="SERINE/THREONINE-PROTEIN KINASE TNNI3K-RELATED"/>
    <property type="match status" value="1"/>
</dbReference>
<feature type="non-terminal residue" evidence="2">
    <location>
        <position position="101"/>
    </location>
</feature>
<dbReference type="GO" id="GO:0005524">
    <property type="term" value="F:ATP binding"/>
    <property type="evidence" value="ECO:0007669"/>
    <property type="project" value="InterPro"/>
</dbReference>
<dbReference type="InterPro" id="IPR051681">
    <property type="entry name" value="Ser/Thr_Kinases-Pseudokinases"/>
</dbReference>
<keyword evidence="2" id="KW-0418">Kinase</keyword>
<keyword evidence="2" id="KW-0808">Transferase</keyword>
<proteinExistence type="predicted"/>
<sequence length="101" mass="10987">ELRIWSKLSHDNVLPLRGAGLHEAVPFMVCPLMAGGTVNQFLAKVSQEEFFPTALQQLIDTCKGMSYLHSQEVVHGDLKGANILVDRYGNAVVTDFGGSSL</sequence>
<dbReference type="SUPFAM" id="SSF56112">
    <property type="entry name" value="Protein kinase-like (PK-like)"/>
    <property type="match status" value="1"/>
</dbReference>
<evidence type="ECO:0000313" key="3">
    <source>
        <dbReference type="Proteomes" id="UP000269721"/>
    </source>
</evidence>
<dbReference type="InterPro" id="IPR011009">
    <property type="entry name" value="Kinase-like_dom_sf"/>
</dbReference>
<organism evidence="2 3">
    <name type="scientific">Blyttiomyces helicus</name>
    <dbReference type="NCBI Taxonomy" id="388810"/>
    <lineage>
        <taxon>Eukaryota</taxon>
        <taxon>Fungi</taxon>
        <taxon>Fungi incertae sedis</taxon>
        <taxon>Chytridiomycota</taxon>
        <taxon>Chytridiomycota incertae sedis</taxon>
        <taxon>Chytridiomycetes</taxon>
        <taxon>Chytridiomycetes incertae sedis</taxon>
        <taxon>Blyttiomyces</taxon>
    </lineage>
</organism>
<dbReference type="InterPro" id="IPR008271">
    <property type="entry name" value="Ser/Thr_kinase_AS"/>
</dbReference>
<evidence type="ECO:0000313" key="2">
    <source>
        <dbReference type="EMBL" id="RKO84242.1"/>
    </source>
</evidence>
<dbReference type="InterPro" id="IPR000719">
    <property type="entry name" value="Prot_kinase_dom"/>
</dbReference>
<protein>
    <submittedName>
        <fullName evidence="2">Kinase-like domain-containing protein</fullName>
    </submittedName>
</protein>
<dbReference type="Gene3D" id="1.10.510.10">
    <property type="entry name" value="Transferase(Phosphotransferase) domain 1"/>
    <property type="match status" value="1"/>
</dbReference>
<dbReference type="Proteomes" id="UP000269721">
    <property type="component" value="Unassembled WGS sequence"/>
</dbReference>
<feature type="domain" description="Protein kinase" evidence="1">
    <location>
        <begin position="1"/>
        <end position="101"/>
    </location>
</feature>
<dbReference type="PROSITE" id="PS50011">
    <property type="entry name" value="PROTEIN_KINASE_DOM"/>
    <property type="match status" value="1"/>
</dbReference>
<dbReference type="PANTHER" id="PTHR44329:SF214">
    <property type="entry name" value="PROTEIN KINASE DOMAIN-CONTAINING PROTEIN"/>
    <property type="match status" value="1"/>
</dbReference>
<evidence type="ECO:0000259" key="1">
    <source>
        <dbReference type="PROSITE" id="PS50011"/>
    </source>
</evidence>
<feature type="non-terminal residue" evidence="2">
    <location>
        <position position="1"/>
    </location>
</feature>
<dbReference type="Pfam" id="PF07714">
    <property type="entry name" value="PK_Tyr_Ser-Thr"/>
    <property type="match status" value="1"/>
</dbReference>
<dbReference type="PROSITE" id="PS00108">
    <property type="entry name" value="PROTEIN_KINASE_ST"/>
    <property type="match status" value="1"/>
</dbReference>
<keyword evidence="3" id="KW-1185">Reference proteome</keyword>
<dbReference type="OrthoDB" id="2146423at2759"/>
<dbReference type="EMBL" id="ML000326">
    <property type="protein sequence ID" value="RKO84242.1"/>
    <property type="molecule type" value="Genomic_DNA"/>
</dbReference>